<keyword evidence="2" id="KW-1185">Reference proteome</keyword>
<gene>
    <name evidence="1" type="ORF">BGAL_0360g00080</name>
</gene>
<reference evidence="1 2" key="1">
    <citation type="submission" date="2017-12" db="EMBL/GenBank/DDBJ databases">
        <title>Comparative genomics of Botrytis spp.</title>
        <authorList>
            <person name="Valero-Jimenez C.A."/>
            <person name="Tapia P."/>
            <person name="Veloso J."/>
            <person name="Silva-Moreno E."/>
            <person name="Staats M."/>
            <person name="Valdes J.H."/>
            <person name="Van Kan J.A.L."/>
        </authorList>
    </citation>
    <scope>NUCLEOTIDE SEQUENCE [LARGE SCALE GENOMIC DNA]</scope>
    <source>
        <strain evidence="1 2">MUCL435</strain>
    </source>
</reference>
<evidence type="ECO:0000313" key="2">
    <source>
        <dbReference type="Proteomes" id="UP000308671"/>
    </source>
</evidence>
<dbReference type="EMBL" id="PQXL01000360">
    <property type="protein sequence ID" value="THV46780.1"/>
    <property type="molecule type" value="Genomic_DNA"/>
</dbReference>
<sequence>MNDLTQCYERTVWMLNASFISEERNRYYTLAYDNCSVAQQLDLYKLANLADCYASDFTPRTLSEAKAISIPRQDYSYHVRVDEIEHRGSIMLHTTVCDAVKSESIPASVIDYQIVLPLLLRTGQIDEAAFLSYIDNHYCDHFADIMRSGHAGGFSHAYAYAIVALVMEGWWSGIYLAIGIGSLIEAQPDHIANDRLC</sequence>
<proteinExistence type="predicted"/>
<organism evidence="1 2">
    <name type="scientific">Botrytis galanthina</name>
    <dbReference type="NCBI Taxonomy" id="278940"/>
    <lineage>
        <taxon>Eukaryota</taxon>
        <taxon>Fungi</taxon>
        <taxon>Dikarya</taxon>
        <taxon>Ascomycota</taxon>
        <taxon>Pezizomycotina</taxon>
        <taxon>Leotiomycetes</taxon>
        <taxon>Helotiales</taxon>
        <taxon>Sclerotiniaceae</taxon>
        <taxon>Botrytis</taxon>
    </lineage>
</organism>
<evidence type="ECO:0000313" key="1">
    <source>
        <dbReference type="EMBL" id="THV46780.1"/>
    </source>
</evidence>
<comment type="caution">
    <text evidence="1">The sequence shown here is derived from an EMBL/GenBank/DDBJ whole genome shotgun (WGS) entry which is preliminary data.</text>
</comment>
<dbReference type="Proteomes" id="UP000308671">
    <property type="component" value="Unassembled WGS sequence"/>
</dbReference>
<dbReference type="OrthoDB" id="4922476at2759"/>
<accession>A0A4S8QPZ6</accession>
<dbReference type="AlphaFoldDB" id="A0A4S8QPZ6"/>
<protein>
    <submittedName>
        <fullName evidence="1">Uncharacterized protein</fullName>
    </submittedName>
</protein>
<name>A0A4S8QPZ6_9HELO</name>